<reference evidence="2 3" key="1">
    <citation type="submission" date="2006-02" db="EMBL/GenBank/DDBJ databases">
        <authorList>
            <person name="Moran M.A."/>
            <person name="Kjelleberg S."/>
            <person name="Egan S."/>
            <person name="Saunders N."/>
            <person name="Thomas T."/>
            <person name="Ferriera S."/>
            <person name="Johnson J."/>
            <person name="Kravitz S."/>
            <person name="Halpern A."/>
            <person name="Remington K."/>
            <person name="Beeson K."/>
            <person name="Tran B."/>
            <person name="Rogers Y.-H."/>
            <person name="Friedman R."/>
            <person name="Venter J.C."/>
        </authorList>
    </citation>
    <scope>NUCLEOTIDE SEQUENCE [LARGE SCALE GENOMIC DNA]</scope>
    <source>
        <strain evidence="2 3">D2</strain>
    </source>
</reference>
<dbReference type="AlphaFoldDB" id="A4CA86"/>
<evidence type="ECO:0000313" key="2">
    <source>
        <dbReference type="EMBL" id="EAR28294.1"/>
    </source>
</evidence>
<dbReference type="STRING" id="87626.PTD2_20802"/>
<dbReference type="RefSeq" id="WP_009840125.1">
    <property type="nucleotide sequence ID" value="NZ_CH959301.1"/>
</dbReference>
<keyword evidence="3" id="KW-1185">Reference proteome</keyword>
<proteinExistence type="predicted"/>
<protein>
    <recommendedName>
        <fullName evidence="4">Orphan protein</fullName>
    </recommendedName>
</protein>
<accession>A4CA86</accession>
<organism evidence="2 3">
    <name type="scientific">Pseudoalteromonas tunicata D2</name>
    <dbReference type="NCBI Taxonomy" id="87626"/>
    <lineage>
        <taxon>Bacteria</taxon>
        <taxon>Pseudomonadati</taxon>
        <taxon>Pseudomonadota</taxon>
        <taxon>Gammaproteobacteria</taxon>
        <taxon>Alteromonadales</taxon>
        <taxon>Pseudoalteromonadaceae</taxon>
        <taxon>Pseudoalteromonas</taxon>
    </lineage>
</organism>
<dbReference type="eggNOG" id="ENOG5032YD2">
    <property type="taxonomic scope" value="Bacteria"/>
</dbReference>
<dbReference type="Pfam" id="PF11456">
    <property type="entry name" value="DUF3019"/>
    <property type="match status" value="1"/>
</dbReference>
<dbReference type="InterPro" id="IPR021559">
    <property type="entry name" value="DUF3019"/>
</dbReference>
<evidence type="ECO:0000313" key="3">
    <source>
        <dbReference type="Proteomes" id="UP000006201"/>
    </source>
</evidence>
<dbReference type="HOGENOM" id="CLU_142731_0_0_6"/>
<evidence type="ECO:0000256" key="1">
    <source>
        <dbReference type="SAM" id="SignalP"/>
    </source>
</evidence>
<feature type="chain" id="PRO_5002666072" description="Orphan protein" evidence="1">
    <location>
        <begin position="31"/>
        <end position="139"/>
    </location>
</feature>
<gene>
    <name evidence="2" type="ORF">PTD2_20802</name>
</gene>
<evidence type="ECO:0008006" key="4">
    <source>
        <dbReference type="Google" id="ProtNLM"/>
    </source>
</evidence>
<sequence>MTHFKTKPHLAYVWVLLGLMTYLSFTQAMAEPLEQATMTLNPEQCIAMQQGQDCYVTVEINWQSAALLDVCLYANHTQQALFCWQNAQQGAFKQELKTNQNVDFALRSNNNSTPLATSQLKIAWVHKKKGKPRLSWRLF</sequence>
<name>A4CA86_9GAMM</name>
<dbReference type="EMBL" id="AAOH01000004">
    <property type="protein sequence ID" value="EAR28294.1"/>
    <property type="molecule type" value="Genomic_DNA"/>
</dbReference>
<keyword evidence="1" id="KW-0732">Signal</keyword>
<feature type="signal peptide" evidence="1">
    <location>
        <begin position="1"/>
        <end position="30"/>
    </location>
</feature>
<comment type="caution">
    <text evidence="2">The sequence shown here is derived from an EMBL/GenBank/DDBJ whole genome shotgun (WGS) entry which is preliminary data.</text>
</comment>
<dbReference type="Proteomes" id="UP000006201">
    <property type="component" value="Unassembled WGS sequence"/>
</dbReference>